<feature type="transmembrane region" description="Helical" evidence="1">
    <location>
        <begin position="12"/>
        <end position="33"/>
    </location>
</feature>
<feature type="transmembrane region" description="Helical" evidence="1">
    <location>
        <begin position="78"/>
        <end position="102"/>
    </location>
</feature>
<gene>
    <name evidence="2" type="ORF">SAMN05216290_3962</name>
</gene>
<name>A0A1I0RQD6_9BACT</name>
<evidence type="ECO:0000313" key="2">
    <source>
        <dbReference type="EMBL" id="SEW43309.1"/>
    </source>
</evidence>
<reference evidence="3" key="1">
    <citation type="submission" date="2016-10" db="EMBL/GenBank/DDBJ databases">
        <authorList>
            <person name="Varghese N."/>
            <person name="Submissions S."/>
        </authorList>
    </citation>
    <scope>NUCLEOTIDE SEQUENCE [LARGE SCALE GENOMIC DNA]</scope>
    <source>
        <strain evidence="3">CGMCC 1.12402</strain>
    </source>
</reference>
<keyword evidence="3" id="KW-1185">Reference proteome</keyword>
<dbReference type="AlphaFoldDB" id="A0A1I0RQD6"/>
<dbReference type="Proteomes" id="UP000199437">
    <property type="component" value="Unassembled WGS sequence"/>
</dbReference>
<protein>
    <recommendedName>
        <fullName evidence="4">DUF4199 domain-containing protein</fullName>
    </recommendedName>
</protein>
<dbReference type="STRING" id="1267423.SAMN05216290_3962"/>
<keyword evidence="1" id="KW-0812">Transmembrane</keyword>
<keyword evidence="1" id="KW-1133">Transmembrane helix</keyword>
<dbReference type="EMBL" id="FOIR01000005">
    <property type="protein sequence ID" value="SEW43309.1"/>
    <property type="molecule type" value="Genomic_DNA"/>
</dbReference>
<evidence type="ECO:0000256" key="1">
    <source>
        <dbReference type="SAM" id="Phobius"/>
    </source>
</evidence>
<dbReference type="OrthoDB" id="963633at2"/>
<dbReference type="Pfam" id="PF13858">
    <property type="entry name" value="DUF4199"/>
    <property type="match status" value="1"/>
</dbReference>
<accession>A0A1I0RQD6</accession>
<keyword evidence="1" id="KW-0472">Membrane</keyword>
<dbReference type="InterPro" id="IPR025250">
    <property type="entry name" value="DUF4199"/>
</dbReference>
<feature type="transmembrane region" description="Helical" evidence="1">
    <location>
        <begin position="156"/>
        <end position="174"/>
    </location>
</feature>
<dbReference type="RefSeq" id="WP_090261108.1">
    <property type="nucleotide sequence ID" value="NZ_FOIR01000005.1"/>
</dbReference>
<evidence type="ECO:0008006" key="4">
    <source>
        <dbReference type="Google" id="ProtNLM"/>
    </source>
</evidence>
<evidence type="ECO:0000313" key="3">
    <source>
        <dbReference type="Proteomes" id="UP000199437"/>
    </source>
</evidence>
<sequence>MKLNPNIRKVAVKYGLAGGLMSVLAFVVFYALGHQPWRNLISFILDAVIIGMFCFLAIREFKISYNGSELRFYHGMTIGFIVYLLIGFVFSLFFAGFINWIVPDFLAEYIQIAIEDLNLRKDMLLEQVDENPEAFFQEQVEGIRQITRSQLVLDVFLKRVLIGLFVTPVISVALRTNQR</sequence>
<organism evidence="2 3">
    <name type="scientific">Roseivirga pacifica</name>
    <dbReference type="NCBI Taxonomy" id="1267423"/>
    <lineage>
        <taxon>Bacteria</taxon>
        <taxon>Pseudomonadati</taxon>
        <taxon>Bacteroidota</taxon>
        <taxon>Cytophagia</taxon>
        <taxon>Cytophagales</taxon>
        <taxon>Roseivirgaceae</taxon>
        <taxon>Roseivirga</taxon>
    </lineage>
</organism>
<feature type="transmembrane region" description="Helical" evidence="1">
    <location>
        <begin position="39"/>
        <end position="58"/>
    </location>
</feature>
<dbReference type="GeneID" id="99988628"/>
<proteinExistence type="predicted"/>